<keyword evidence="2 4" id="KW-0689">Ribosomal protein</keyword>
<dbReference type="InterPro" id="IPR030878">
    <property type="entry name" value="Ribosomal_uL15"/>
</dbReference>
<evidence type="ECO:0000256" key="1">
    <source>
        <dbReference type="ARBA" id="ARBA00007320"/>
    </source>
</evidence>
<gene>
    <name evidence="4 8" type="primary">rplO</name>
    <name evidence="8" type="ORF">COT32_00990</name>
</gene>
<dbReference type="Gene3D" id="3.100.10.10">
    <property type="match status" value="1"/>
</dbReference>
<dbReference type="InterPro" id="IPR005749">
    <property type="entry name" value="Ribosomal_uL15_bac-type"/>
</dbReference>
<dbReference type="InterPro" id="IPR021131">
    <property type="entry name" value="Ribosomal_uL15/eL18"/>
</dbReference>
<dbReference type="GO" id="GO:0003735">
    <property type="term" value="F:structural constituent of ribosome"/>
    <property type="evidence" value="ECO:0007669"/>
    <property type="project" value="InterPro"/>
</dbReference>
<dbReference type="InterPro" id="IPR036227">
    <property type="entry name" value="Ribosomal_uL15/eL18_sf"/>
</dbReference>
<keyword evidence="3 4" id="KW-0687">Ribonucleoprotein</keyword>
<feature type="region of interest" description="Disordered" evidence="6">
    <location>
        <begin position="1"/>
        <end position="36"/>
    </location>
</feature>
<dbReference type="GO" id="GO:0022625">
    <property type="term" value="C:cytosolic large ribosomal subunit"/>
    <property type="evidence" value="ECO:0007669"/>
    <property type="project" value="TreeGrafter"/>
</dbReference>
<evidence type="ECO:0000313" key="8">
    <source>
        <dbReference type="EMBL" id="PIS40209.1"/>
    </source>
</evidence>
<dbReference type="NCBIfam" id="TIGR01071">
    <property type="entry name" value="rplO_bact"/>
    <property type="match status" value="1"/>
</dbReference>
<proteinExistence type="inferred from homology"/>
<keyword evidence="4" id="KW-0699">rRNA-binding</keyword>
<dbReference type="Pfam" id="PF00828">
    <property type="entry name" value="Ribosomal_L27A"/>
    <property type="match status" value="1"/>
</dbReference>
<dbReference type="GO" id="GO:0006412">
    <property type="term" value="P:translation"/>
    <property type="evidence" value="ECO:0007669"/>
    <property type="project" value="UniProtKB-UniRule"/>
</dbReference>
<dbReference type="EMBL" id="PEYC01000020">
    <property type="protein sequence ID" value="PIS40209.1"/>
    <property type="molecule type" value="Genomic_DNA"/>
</dbReference>
<organism evidence="8 9">
    <name type="scientific">Candidatus Nealsonbacteria bacterium CG08_land_8_20_14_0_20_36_22</name>
    <dbReference type="NCBI Taxonomy" id="1974704"/>
    <lineage>
        <taxon>Bacteria</taxon>
        <taxon>Candidatus Nealsoniibacteriota</taxon>
    </lineage>
</organism>
<sequence length="152" mass="17029">MQLHQLSPKHKLKKKKRIGRGGKKGTYSGKGIKGQKARAGRKFAPVIRELIKRYPKLRGYRVQNQRKEVAVINIGDLDKNFKNSEIVNPKTLLEKKIICKIRGEIPKVKILGKGEIKKALIVEGCDVSKAAKRAIEKSGGVINLKIKNQNAK</sequence>
<name>A0A2H0YPJ9_9BACT</name>
<dbReference type="Proteomes" id="UP000231472">
    <property type="component" value="Unassembled WGS sequence"/>
</dbReference>
<comment type="subunit">
    <text evidence="4">Part of the 50S ribosomal subunit.</text>
</comment>
<evidence type="ECO:0000256" key="6">
    <source>
        <dbReference type="SAM" id="MobiDB-lite"/>
    </source>
</evidence>
<evidence type="ECO:0000256" key="2">
    <source>
        <dbReference type="ARBA" id="ARBA00022980"/>
    </source>
</evidence>
<dbReference type="AlphaFoldDB" id="A0A2H0YPJ9"/>
<feature type="compositionally biased region" description="Basic residues" evidence="6">
    <location>
        <begin position="7"/>
        <end position="23"/>
    </location>
</feature>
<comment type="caution">
    <text evidence="8">The sequence shown here is derived from an EMBL/GenBank/DDBJ whole genome shotgun (WGS) entry which is preliminary data.</text>
</comment>
<evidence type="ECO:0000256" key="4">
    <source>
        <dbReference type="HAMAP-Rule" id="MF_01341"/>
    </source>
</evidence>
<comment type="function">
    <text evidence="4">Binds to the 23S rRNA.</text>
</comment>
<keyword evidence="4" id="KW-0694">RNA-binding</keyword>
<evidence type="ECO:0000259" key="7">
    <source>
        <dbReference type="Pfam" id="PF00828"/>
    </source>
</evidence>
<dbReference type="HAMAP" id="MF_01341">
    <property type="entry name" value="Ribosomal_uL15"/>
    <property type="match status" value="1"/>
</dbReference>
<dbReference type="GO" id="GO:0019843">
    <property type="term" value="F:rRNA binding"/>
    <property type="evidence" value="ECO:0007669"/>
    <property type="project" value="UniProtKB-UniRule"/>
</dbReference>
<reference evidence="9" key="1">
    <citation type="submission" date="2017-09" db="EMBL/GenBank/DDBJ databases">
        <title>Depth-based differentiation of microbial function through sediment-hosted aquifers and enrichment of novel symbionts in the deep terrestrial subsurface.</title>
        <authorList>
            <person name="Probst A.J."/>
            <person name="Ladd B."/>
            <person name="Jarett J.K."/>
            <person name="Geller-Mcgrath D.E."/>
            <person name="Sieber C.M.K."/>
            <person name="Emerson J.B."/>
            <person name="Anantharaman K."/>
            <person name="Thomas B.C."/>
            <person name="Malmstrom R."/>
            <person name="Stieglmeier M."/>
            <person name="Klingl A."/>
            <person name="Woyke T."/>
            <person name="Ryan C.M."/>
            <person name="Banfield J.F."/>
        </authorList>
    </citation>
    <scope>NUCLEOTIDE SEQUENCE [LARGE SCALE GENOMIC DNA]</scope>
</reference>
<accession>A0A2H0YPJ9</accession>
<evidence type="ECO:0000256" key="5">
    <source>
        <dbReference type="RuleBase" id="RU003888"/>
    </source>
</evidence>
<dbReference type="InterPro" id="IPR001196">
    <property type="entry name" value="Ribosomal_uL15_CS"/>
</dbReference>
<dbReference type="PANTHER" id="PTHR12934">
    <property type="entry name" value="50S RIBOSOMAL PROTEIN L15"/>
    <property type="match status" value="1"/>
</dbReference>
<dbReference type="PROSITE" id="PS00475">
    <property type="entry name" value="RIBOSOMAL_L15"/>
    <property type="match status" value="1"/>
</dbReference>
<protein>
    <recommendedName>
        <fullName evidence="4">Large ribosomal subunit protein uL15</fullName>
    </recommendedName>
</protein>
<dbReference type="PANTHER" id="PTHR12934:SF11">
    <property type="entry name" value="LARGE RIBOSOMAL SUBUNIT PROTEIN UL15M"/>
    <property type="match status" value="1"/>
</dbReference>
<feature type="domain" description="Large ribosomal subunit protein uL15/eL18" evidence="7">
    <location>
        <begin position="71"/>
        <end position="142"/>
    </location>
</feature>
<evidence type="ECO:0000256" key="3">
    <source>
        <dbReference type="ARBA" id="ARBA00023274"/>
    </source>
</evidence>
<evidence type="ECO:0000313" key="9">
    <source>
        <dbReference type="Proteomes" id="UP000231472"/>
    </source>
</evidence>
<dbReference type="SUPFAM" id="SSF52080">
    <property type="entry name" value="Ribosomal proteins L15p and L18e"/>
    <property type="match status" value="1"/>
</dbReference>
<comment type="similarity">
    <text evidence="1 4 5">Belongs to the universal ribosomal protein uL15 family.</text>
</comment>